<accession>A0A0K1Q503</accession>
<dbReference type="Proteomes" id="UP000064967">
    <property type="component" value="Chromosome"/>
</dbReference>
<proteinExistence type="predicted"/>
<sequence>MSILSKPRTLLLFALAVEACQSDDRTSFGTDVPEAGPPPTFVEAGTPPVELASDPPPTPVDVIITADNAYSFGWGDETSVNSYYRNAPAQSWQEIFSCPIGLGPEAYTVPSGEALPGAWLYVVSWADYATTQGVIGQFKHRGGDPIYTGSGDWQVCAVGKPYPTNKGGPDQATVNQELAKCNAGTGDPLTTSAGWVGVDGPITPNAVGTVAFGQDNESDVDLRGKPGYVFLPVCKHDVTHDNQGIDGKARWMWYRPPGFTGDPFLATTVNDTRTFLIFRLPTKALPVPVPPK</sequence>
<dbReference type="AlphaFoldDB" id="A0A0K1Q503"/>
<dbReference type="KEGG" id="llu:AKJ09_07153"/>
<reference evidence="1 2" key="1">
    <citation type="submission" date="2015-08" db="EMBL/GenBank/DDBJ databases">
        <authorList>
            <person name="Babu N.S."/>
            <person name="Beckwith C.J."/>
            <person name="Beseler K.G."/>
            <person name="Brison A."/>
            <person name="Carone J.V."/>
            <person name="Caskin T.P."/>
            <person name="Diamond M."/>
            <person name="Durham M.E."/>
            <person name="Foxe J.M."/>
            <person name="Go M."/>
            <person name="Henderson B.A."/>
            <person name="Jones I.B."/>
            <person name="McGettigan J.A."/>
            <person name="Micheletti S.J."/>
            <person name="Nasrallah M.E."/>
            <person name="Ortiz D."/>
            <person name="Piller C.R."/>
            <person name="Privatt S.R."/>
            <person name="Schneider S.L."/>
            <person name="Sharp S."/>
            <person name="Smith T.C."/>
            <person name="Stanton J.D."/>
            <person name="Ullery H.E."/>
            <person name="Wilson R.J."/>
            <person name="Serrano M.G."/>
            <person name="Buck G."/>
            <person name="Lee V."/>
            <person name="Wang Y."/>
            <person name="Carvalho R."/>
            <person name="Voegtly L."/>
            <person name="Shi R."/>
            <person name="Duckworth R."/>
            <person name="Johnson A."/>
            <person name="Loviza R."/>
            <person name="Walstead R."/>
            <person name="Shah Z."/>
            <person name="Kiflezghi M."/>
            <person name="Wade K."/>
            <person name="Ball S.L."/>
            <person name="Bradley K.W."/>
            <person name="Asai D.J."/>
            <person name="Bowman C.A."/>
            <person name="Russell D.A."/>
            <person name="Pope W.H."/>
            <person name="Jacobs-Sera D."/>
            <person name="Hendrix R.W."/>
            <person name="Hatfull G.F."/>
        </authorList>
    </citation>
    <scope>NUCLEOTIDE SEQUENCE [LARGE SCALE GENOMIC DNA]</scope>
    <source>
        <strain evidence="1 2">DSM 27648</strain>
    </source>
</reference>
<dbReference type="EMBL" id="CP012333">
    <property type="protein sequence ID" value="AKV00490.1"/>
    <property type="molecule type" value="Genomic_DNA"/>
</dbReference>
<keyword evidence="2" id="KW-1185">Reference proteome</keyword>
<evidence type="ECO:0000313" key="1">
    <source>
        <dbReference type="EMBL" id="AKV00490.1"/>
    </source>
</evidence>
<protein>
    <submittedName>
        <fullName evidence="1">Uncharacterized protein</fullName>
    </submittedName>
</protein>
<evidence type="ECO:0000313" key="2">
    <source>
        <dbReference type="Proteomes" id="UP000064967"/>
    </source>
</evidence>
<name>A0A0K1Q503_9BACT</name>
<dbReference type="STRING" id="1391654.AKJ09_07153"/>
<dbReference type="OrthoDB" id="5501206at2"/>
<gene>
    <name evidence="1" type="ORF">AKJ09_07153</name>
</gene>
<dbReference type="RefSeq" id="WP_146651773.1">
    <property type="nucleotide sequence ID" value="NZ_CP012333.1"/>
</dbReference>
<organism evidence="1 2">
    <name type="scientific">Labilithrix luteola</name>
    <dbReference type="NCBI Taxonomy" id="1391654"/>
    <lineage>
        <taxon>Bacteria</taxon>
        <taxon>Pseudomonadati</taxon>
        <taxon>Myxococcota</taxon>
        <taxon>Polyangia</taxon>
        <taxon>Polyangiales</taxon>
        <taxon>Labilitrichaceae</taxon>
        <taxon>Labilithrix</taxon>
    </lineage>
</organism>